<dbReference type="EMBL" id="UZAK01000261">
    <property type="protein sequence ID" value="VDO61316.1"/>
    <property type="molecule type" value="Genomic_DNA"/>
</dbReference>
<evidence type="ECO:0000313" key="1">
    <source>
        <dbReference type="EMBL" id="VDO61316.1"/>
    </source>
</evidence>
<dbReference type="Proteomes" id="UP000279833">
    <property type="component" value="Unassembled WGS sequence"/>
</dbReference>
<accession>A0A183JCJ6</accession>
<proteinExistence type="predicted"/>
<evidence type="ECO:0000313" key="3">
    <source>
        <dbReference type="WBParaSite" id="SCUD_0000040301-mRNA-1"/>
    </source>
</evidence>
<keyword evidence="2" id="KW-1185">Reference proteome</keyword>
<dbReference type="WBParaSite" id="SCUD_0000040301-mRNA-1">
    <property type="protein sequence ID" value="SCUD_0000040301-mRNA-1"/>
    <property type="gene ID" value="SCUD_0000040301"/>
</dbReference>
<protein>
    <submittedName>
        <fullName evidence="3">MSP domain-containing protein</fullName>
    </submittedName>
</protein>
<name>A0A183JCJ6_9TREM</name>
<reference evidence="1 2" key="2">
    <citation type="submission" date="2018-11" db="EMBL/GenBank/DDBJ databases">
        <authorList>
            <consortium name="Pathogen Informatics"/>
        </authorList>
    </citation>
    <scope>NUCLEOTIDE SEQUENCE [LARGE SCALE GENOMIC DNA]</scope>
    <source>
        <strain evidence="1">Dakar</strain>
        <strain evidence="2">Dakar, Senegal</strain>
    </source>
</reference>
<dbReference type="AlphaFoldDB" id="A0A183JCJ6"/>
<dbReference type="PROSITE" id="PS51257">
    <property type="entry name" value="PROKAR_LIPOPROTEIN"/>
    <property type="match status" value="1"/>
</dbReference>
<sequence>MKSANLPLIPVMTSCSQCIPNGDIGPITSSVPLEAHAQIPSSNMKTLKIAVKITRPTACRINVYREPSGSRAQTKNITVAPPYENTLHDTVLFY</sequence>
<organism evidence="3">
    <name type="scientific">Schistosoma curassoni</name>
    <dbReference type="NCBI Taxonomy" id="6186"/>
    <lineage>
        <taxon>Eukaryota</taxon>
        <taxon>Metazoa</taxon>
        <taxon>Spiralia</taxon>
        <taxon>Lophotrochozoa</taxon>
        <taxon>Platyhelminthes</taxon>
        <taxon>Trematoda</taxon>
        <taxon>Digenea</taxon>
        <taxon>Strigeidida</taxon>
        <taxon>Schistosomatoidea</taxon>
        <taxon>Schistosomatidae</taxon>
        <taxon>Schistosoma</taxon>
    </lineage>
</organism>
<gene>
    <name evidence="1" type="ORF">SCUD_LOCUS404</name>
</gene>
<reference evidence="3" key="1">
    <citation type="submission" date="2016-06" db="UniProtKB">
        <authorList>
            <consortium name="WormBaseParasite"/>
        </authorList>
    </citation>
    <scope>IDENTIFICATION</scope>
</reference>
<evidence type="ECO:0000313" key="2">
    <source>
        <dbReference type="Proteomes" id="UP000279833"/>
    </source>
</evidence>